<name>A0A5D0HRK7_9FLAO</name>
<dbReference type="EMBL" id="VSDQ01000679">
    <property type="protein sequence ID" value="TYA73976.1"/>
    <property type="molecule type" value="Genomic_DNA"/>
</dbReference>
<proteinExistence type="predicted"/>
<accession>A0A5D0HRK7</accession>
<protein>
    <submittedName>
        <fullName evidence="2">FeoB-associated Cys-rich membrane protein</fullName>
    </submittedName>
</protein>
<evidence type="ECO:0000256" key="1">
    <source>
        <dbReference type="SAM" id="Phobius"/>
    </source>
</evidence>
<evidence type="ECO:0000313" key="2">
    <source>
        <dbReference type="EMBL" id="TYA73976.1"/>
    </source>
</evidence>
<keyword evidence="1" id="KW-0472">Membrane</keyword>
<dbReference type="RefSeq" id="WP_148542421.1">
    <property type="nucleotide sequence ID" value="NZ_VSDQ01000679.1"/>
</dbReference>
<dbReference type="AlphaFoldDB" id="A0A5D0HRK7"/>
<organism evidence="2 3">
    <name type="scientific">Seonamhaeicola marinus</name>
    <dbReference type="NCBI Taxonomy" id="1912246"/>
    <lineage>
        <taxon>Bacteria</taxon>
        <taxon>Pseudomonadati</taxon>
        <taxon>Bacteroidota</taxon>
        <taxon>Flavobacteriia</taxon>
        <taxon>Flavobacteriales</taxon>
        <taxon>Flavobacteriaceae</taxon>
    </lineage>
</organism>
<feature type="transmembrane region" description="Helical" evidence="1">
    <location>
        <begin position="6"/>
        <end position="26"/>
    </location>
</feature>
<keyword evidence="3" id="KW-1185">Reference proteome</keyword>
<dbReference type="Proteomes" id="UP000323930">
    <property type="component" value="Unassembled WGS sequence"/>
</dbReference>
<evidence type="ECO:0000313" key="3">
    <source>
        <dbReference type="Proteomes" id="UP000323930"/>
    </source>
</evidence>
<comment type="caution">
    <text evidence="2">The sequence shown here is derived from an EMBL/GenBank/DDBJ whole genome shotgun (WGS) entry which is preliminary data.</text>
</comment>
<keyword evidence="1" id="KW-1133">Transmembrane helix</keyword>
<sequence length="45" mass="4925">MNDIIQNILVITTAFLAVVFLVKKYLPKKSKPQKGCGTGTDCSCH</sequence>
<gene>
    <name evidence="2" type="ORF">FUA24_11555</name>
</gene>
<keyword evidence="1" id="KW-0812">Transmembrane</keyword>
<reference evidence="2 3" key="1">
    <citation type="submission" date="2019-08" db="EMBL/GenBank/DDBJ databases">
        <title>Seonamhaeicola sediminis sp. nov., isolated from marine sediment.</title>
        <authorList>
            <person name="Cao W.R."/>
        </authorList>
    </citation>
    <scope>NUCLEOTIDE SEQUENCE [LARGE SCALE GENOMIC DNA]</scope>
    <source>
        <strain evidence="2 3">B011</strain>
    </source>
</reference>